<dbReference type="Pfam" id="PF05221">
    <property type="entry name" value="AdoHcyase"/>
    <property type="match status" value="2"/>
</dbReference>
<feature type="binding site" evidence="5">
    <location>
        <begin position="215"/>
        <end position="220"/>
    </location>
    <ligand>
        <name>NAD(+)</name>
        <dbReference type="ChEBI" id="CHEBI:57540"/>
    </ligand>
</feature>
<dbReference type="HAMAP" id="MF_00563">
    <property type="entry name" value="AdoHcyase"/>
    <property type="match status" value="1"/>
</dbReference>
<dbReference type="SMART" id="SM00996">
    <property type="entry name" value="AdoHcyase"/>
    <property type="match status" value="1"/>
</dbReference>
<keyword evidence="4 5" id="KW-0520">NAD</keyword>
<accession>A0A7V0T5M4</accession>
<evidence type="ECO:0000256" key="6">
    <source>
        <dbReference type="PIRSR" id="PIRSR001109-1"/>
    </source>
</evidence>
<dbReference type="GO" id="GO:0006730">
    <property type="term" value="P:one-carbon metabolic process"/>
    <property type="evidence" value="ECO:0007669"/>
    <property type="project" value="UniProtKB-UniRule"/>
</dbReference>
<proteinExistence type="inferred from homology"/>
<feature type="binding site" evidence="5 6">
    <location>
        <position position="54"/>
    </location>
    <ligand>
        <name>substrate</name>
    </ligand>
</feature>
<feature type="binding site" evidence="7">
    <location>
        <begin position="217"/>
        <end position="222"/>
    </location>
    <ligand>
        <name>NAD(+)</name>
        <dbReference type="ChEBI" id="CHEBI:57540"/>
    </ligand>
</feature>
<dbReference type="GO" id="GO:0004013">
    <property type="term" value="F:adenosylhomocysteinase activity"/>
    <property type="evidence" value="ECO:0007669"/>
    <property type="project" value="UniProtKB-UniRule"/>
</dbReference>
<comment type="pathway">
    <text evidence="5 8">Amino-acid biosynthesis; L-homocysteine biosynthesis; L-homocysteine from S-adenosyl-L-homocysteine: step 1/1.</text>
</comment>
<comment type="cofactor">
    <cofactor evidence="5 7 8">
        <name>NAD(+)</name>
        <dbReference type="ChEBI" id="CHEBI:57540"/>
    </cofactor>
    <text evidence="5 7 8">Binds 1 NAD(+) per subunit.</text>
</comment>
<comment type="caution">
    <text evidence="11">The sequence shown here is derived from an EMBL/GenBank/DDBJ whole genome shotgun (WGS) entry which is preliminary data.</text>
</comment>
<evidence type="ECO:0000256" key="1">
    <source>
        <dbReference type="ARBA" id="ARBA00007122"/>
    </source>
</evidence>
<organism evidence="11">
    <name type="scientific">candidate division WOR-3 bacterium</name>
    <dbReference type="NCBI Taxonomy" id="2052148"/>
    <lineage>
        <taxon>Bacteria</taxon>
        <taxon>Bacteria division WOR-3</taxon>
    </lineage>
</organism>
<dbReference type="NCBIfam" id="TIGR00936">
    <property type="entry name" value="ahcY"/>
    <property type="match status" value="1"/>
</dbReference>
<feature type="binding site" evidence="5 7">
    <location>
        <position position="238"/>
    </location>
    <ligand>
        <name>NAD(+)</name>
        <dbReference type="ChEBI" id="CHEBI:57540"/>
    </ligand>
</feature>
<dbReference type="FunFam" id="3.40.50.720:FF:000004">
    <property type="entry name" value="Adenosylhomocysteinase"/>
    <property type="match status" value="1"/>
</dbReference>
<dbReference type="GO" id="GO:0071269">
    <property type="term" value="P:L-homocysteine biosynthetic process"/>
    <property type="evidence" value="ECO:0007669"/>
    <property type="project" value="UniProtKB-UniRule"/>
</dbReference>
<evidence type="ECO:0000256" key="5">
    <source>
        <dbReference type="HAMAP-Rule" id="MF_00563"/>
    </source>
</evidence>
<dbReference type="InterPro" id="IPR020082">
    <property type="entry name" value="S-Ado-L-homoCys_hydrolase_CS"/>
</dbReference>
<reference evidence="11" key="1">
    <citation type="journal article" date="2020" name="mSystems">
        <title>Genome- and Community-Level Interaction Insights into Carbon Utilization and Element Cycling Functions of Hydrothermarchaeota in Hydrothermal Sediment.</title>
        <authorList>
            <person name="Zhou Z."/>
            <person name="Liu Y."/>
            <person name="Xu W."/>
            <person name="Pan J."/>
            <person name="Luo Z.H."/>
            <person name="Li M."/>
        </authorList>
    </citation>
    <scope>NUCLEOTIDE SEQUENCE [LARGE SCALE GENOMIC DNA]</scope>
    <source>
        <strain evidence="11">SpSt-1182</strain>
    </source>
</reference>
<dbReference type="PROSITE" id="PS00738">
    <property type="entry name" value="ADOHCYASE_1"/>
    <property type="match status" value="1"/>
</dbReference>
<comment type="catalytic activity">
    <reaction evidence="5 8">
        <text>S-adenosyl-L-homocysteine + H2O = L-homocysteine + adenosine</text>
        <dbReference type="Rhea" id="RHEA:21708"/>
        <dbReference type="ChEBI" id="CHEBI:15377"/>
        <dbReference type="ChEBI" id="CHEBI:16335"/>
        <dbReference type="ChEBI" id="CHEBI:57856"/>
        <dbReference type="ChEBI" id="CHEBI:58199"/>
        <dbReference type="EC" id="3.13.2.1"/>
    </reaction>
</comment>
<dbReference type="GO" id="GO:0005829">
    <property type="term" value="C:cytosol"/>
    <property type="evidence" value="ECO:0007669"/>
    <property type="project" value="TreeGrafter"/>
</dbReference>
<dbReference type="SUPFAM" id="SSF52283">
    <property type="entry name" value="Formate/glycerate dehydrogenase catalytic domain-like"/>
    <property type="match status" value="1"/>
</dbReference>
<comment type="function">
    <text evidence="5">May play a key role in the regulation of the intracellular concentration of adenosylhomocysteine.</text>
</comment>
<comment type="subcellular location">
    <subcellularLocation>
        <location evidence="5">Cytoplasm</location>
    </subcellularLocation>
</comment>
<comment type="caution">
    <text evidence="5">Lacks conserved residue(s) required for the propagation of feature annotation.</text>
</comment>
<evidence type="ECO:0000313" key="11">
    <source>
        <dbReference type="EMBL" id="HDQ99295.1"/>
    </source>
</evidence>
<feature type="binding site" evidence="5 6">
    <location>
        <position position="126"/>
    </location>
    <ligand>
        <name>substrate</name>
    </ligand>
</feature>
<dbReference type="Pfam" id="PF00670">
    <property type="entry name" value="AdoHcyase_NAD"/>
    <property type="match status" value="1"/>
</dbReference>
<feature type="domain" description="S-adenosyl-L-homocysteine hydrolase NAD binding" evidence="10">
    <location>
        <begin position="186"/>
        <end position="347"/>
    </location>
</feature>
<keyword evidence="5" id="KW-0963">Cytoplasm</keyword>
<evidence type="ECO:0000256" key="7">
    <source>
        <dbReference type="PIRSR" id="PIRSR001109-2"/>
    </source>
</evidence>
<evidence type="ECO:0000256" key="3">
    <source>
        <dbReference type="ARBA" id="ARBA00022801"/>
    </source>
</evidence>
<dbReference type="InterPro" id="IPR015878">
    <property type="entry name" value="Ado_hCys_hydrolase_NAD-bd"/>
</dbReference>
<feature type="binding site" evidence="5 7">
    <location>
        <position position="341"/>
    </location>
    <ligand>
        <name>NAD(+)</name>
        <dbReference type="ChEBI" id="CHEBI:57540"/>
    </ligand>
</feature>
<feature type="binding site" evidence="7">
    <location>
        <position position="348"/>
    </location>
    <ligand>
        <name>NAD(+)</name>
        <dbReference type="ChEBI" id="CHEBI:57540"/>
    </ligand>
</feature>
<sequence length="419" mass="46100">MRKYHVKDLKLAPAGRARTEWAGRSMPVLAGIRDRFARTRPLKGVRMSCCLHVTSETANLVATLKAGGASVRLCASNPLSTQDDVAAALVKYHGIPVFSINGEDRDTYYQHIHDALAHKPNITTDDGADLVSALHSDRKELTEGVIGGTEETTTGVIRLRSMEKAGVLAFPIIAVNDSMTKFMFDNRYGTGQSSLDGILRATNFLFAGSTVVVCGYGWCGWGVSWKARGLGAEVIVTEVDPVRALEARMDGFRVMKLSAASRTADLFITVTGDINVIDAHHIQRMKDGAIICNSGHFDAEINKAALDRMTKSKRVLRPNCVEYTLNNGRRVVLLAEGRLVNLSVAEGHPAMVMDMSFANQALAAEYLLTHRDKLERRVYKLPDKLDTEIARLKLKTMGIVIDRLTPEQREYLASWQVGT</sequence>
<evidence type="ECO:0000256" key="8">
    <source>
        <dbReference type="RuleBase" id="RU000548"/>
    </source>
</evidence>
<dbReference type="SUPFAM" id="SSF51735">
    <property type="entry name" value="NAD(P)-binding Rossmann-fold domains"/>
    <property type="match status" value="1"/>
</dbReference>
<feature type="binding site" evidence="5 6">
    <location>
        <position position="151"/>
    </location>
    <ligand>
        <name>substrate</name>
    </ligand>
</feature>
<dbReference type="NCBIfam" id="NF004005">
    <property type="entry name" value="PRK05476.2-3"/>
    <property type="match status" value="1"/>
</dbReference>
<dbReference type="InterPro" id="IPR036291">
    <property type="entry name" value="NAD(P)-bd_dom_sf"/>
</dbReference>
<evidence type="ECO:0000256" key="4">
    <source>
        <dbReference type="ARBA" id="ARBA00023027"/>
    </source>
</evidence>
<dbReference type="InterPro" id="IPR000043">
    <property type="entry name" value="Adenosylhomocysteinase-like"/>
</dbReference>
<dbReference type="Gene3D" id="3.40.50.1480">
    <property type="entry name" value="Adenosylhomocysteinase-like"/>
    <property type="match status" value="1"/>
</dbReference>
<dbReference type="SMART" id="SM00997">
    <property type="entry name" value="AdoHcyase_NAD"/>
    <property type="match status" value="1"/>
</dbReference>
<dbReference type="GO" id="GO:0033353">
    <property type="term" value="P:S-adenosylmethionine cycle"/>
    <property type="evidence" value="ECO:0007669"/>
    <property type="project" value="TreeGrafter"/>
</dbReference>
<evidence type="ECO:0000256" key="9">
    <source>
        <dbReference type="RuleBase" id="RU004166"/>
    </source>
</evidence>
<evidence type="ECO:0000259" key="10">
    <source>
        <dbReference type="SMART" id="SM00997"/>
    </source>
</evidence>
<dbReference type="PANTHER" id="PTHR23420">
    <property type="entry name" value="ADENOSYLHOMOCYSTEINASE"/>
    <property type="match status" value="1"/>
</dbReference>
<feature type="binding site" evidence="5 7">
    <location>
        <begin position="152"/>
        <end position="154"/>
    </location>
    <ligand>
        <name>NAD(+)</name>
        <dbReference type="ChEBI" id="CHEBI:57540"/>
    </ligand>
</feature>
<keyword evidence="3 5" id="KW-0378">Hydrolase</keyword>
<dbReference type="CDD" id="cd00401">
    <property type="entry name" value="SAHH"/>
    <property type="match status" value="1"/>
</dbReference>
<evidence type="ECO:0000256" key="2">
    <source>
        <dbReference type="ARBA" id="ARBA00022563"/>
    </source>
</evidence>
<dbReference type="AlphaFoldDB" id="A0A7V0T5M4"/>
<feature type="binding site" evidence="5 6">
    <location>
        <position position="185"/>
    </location>
    <ligand>
        <name>substrate</name>
    </ligand>
</feature>
<dbReference type="Proteomes" id="UP000885672">
    <property type="component" value="Unassembled WGS sequence"/>
</dbReference>
<dbReference type="Gene3D" id="3.40.50.720">
    <property type="entry name" value="NAD(P)-binding Rossmann-like Domain"/>
    <property type="match status" value="1"/>
</dbReference>
<name>A0A7V0T5M4_UNCW3</name>
<feature type="binding site" evidence="5 6">
    <location>
        <position position="181"/>
    </location>
    <ligand>
        <name>substrate</name>
    </ligand>
</feature>
<dbReference type="PIRSF" id="PIRSF001109">
    <property type="entry name" value="Ad_hcy_hydrolase"/>
    <property type="match status" value="1"/>
</dbReference>
<feature type="binding site" evidence="5 7">
    <location>
        <begin position="294"/>
        <end position="296"/>
    </location>
    <ligand>
        <name>NAD(+)</name>
        <dbReference type="ChEBI" id="CHEBI:57540"/>
    </ligand>
</feature>
<feature type="binding site" evidence="5">
    <location>
        <position position="186"/>
    </location>
    <ligand>
        <name>NAD(+)</name>
        <dbReference type="ChEBI" id="CHEBI:57540"/>
    </ligand>
</feature>
<dbReference type="EMBL" id="DSBX01000129">
    <property type="protein sequence ID" value="HDQ99295.1"/>
    <property type="molecule type" value="Genomic_DNA"/>
</dbReference>
<dbReference type="InterPro" id="IPR042172">
    <property type="entry name" value="Adenosylhomocyst_ase-like_sf"/>
</dbReference>
<keyword evidence="2 5" id="KW-0554">One-carbon metabolism</keyword>
<protein>
    <recommendedName>
        <fullName evidence="5">Adenosylhomocysteinase</fullName>
        <ecNumber evidence="5">3.13.2.1</ecNumber>
    </recommendedName>
    <alternativeName>
        <fullName evidence="5">S-adenosyl-L-homocysteine hydrolase</fullName>
        <shortName evidence="5">AdoHcyase</shortName>
    </alternativeName>
</protein>
<gene>
    <name evidence="5" type="primary">ahcY</name>
    <name evidence="11" type="ORF">ENN51_03290</name>
</gene>
<dbReference type="PANTHER" id="PTHR23420:SF0">
    <property type="entry name" value="ADENOSYLHOMOCYSTEINASE"/>
    <property type="match status" value="1"/>
</dbReference>
<comment type="similarity">
    <text evidence="1 5 9">Belongs to the adenosylhomocysteinase family.</text>
</comment>
<dbReference type="EC" id="3.13.2.1" evidence="5"/>
<dbReference type="UniPathway" id="UPA00314">
    <property type="reaction ID" value="UER00076"/>
</dbReference>